<dbReference type="Gene3D" id="2.20.25.80">
    <property type="entry name" value="WRKY domain"/>
    <property type="match status" value="2"/>
</dbReference>
<evidence type="ECO:0000256" key="2">
    <source>
        <dbReference type="ARBA" id="ARBA00023015"/>
    </source>
</evidence>
<evidence type="ECO:0000256" key="1">
    <source>
        <dbReference type="ARBA" id="ARBA00004123"/>
    </source>
</evidence>
<evidence type="ECO:0000259" key="7">
    <source>
        <dbReference type="PROSITE" id="PS50811"/>
    </source>
</evidence>
<evidence type="ECO:0000256" key="5">
    <source>
        <dbReference type="ARBA" id="ARBA00023242"/>
    </source>
</evidence>
<keyword evidence="4" id="KW-0804">Transcription</keyword>
<feature type="domain" description="WRKY" evidence="7">
    <location>
        <begin position="67"/>
        <end position="125"/>
    </location>
</feature>
<sequence length="832" mass="89212">MYPVGVHETEKDIDIGTHSMLAGQEMSLSPNMITNPIRRIPGQIYPKSQSKSIKRKDKGSRGTFCGDVSEDGYRWRKYGMKKSKHNHVTSYFHCAVKGCPAKKIIHENNAGTRLEHRGQHSHPKPIIHRRYTTDPASFKQEVGKLSLFRSGDGTLSTLSGEPVDPEDIAAHDELLAKRRVVIHAPMQLDDGIIWRKYGQKTTSGVTRLYFRCAVAKCPAKKLVRRQDDMEEIVYENIHNHLVSESFPKKRACVNFSERSRSAASSEHTIPSQYQPVGDSRGLGYSVVNPYEQIEMQPSQRMYSAQRIQGLAPVMPYSMPSNTMMGGPMSYMPQYSSMADPSLYMGYPPVQHPSMATLGGYLPQQAIYGPYGAIQTQYGQLVGSDVFQQAATGASGSVPLSDLDPLGRGRVSMDGRMIDPAMSAVGVPTLDATASDQAGGLTSSSMHQQPSMIDFFDPQGILSAGQGGYCLVPVASSVDPFLFMNSDGVVKVKEEHVQGGSTTCTSVSGTTGIQADGSISVRQAMEEAEMIKEEEVIEAEGKGEETDEGLIKGAHESGEAEYPHMVSSSHHNSGMPVAMAMGGSDSQSGIAPPPSQSRDIATERSGSVSVRDAQILKQHHGSVVSSHQPQFPVMFTTSSGGFHQPIFYPNQLYTHPSMMSSLAMAQPKPGHPLTCSDSPGVRSMPAQPAIAAGIHQTVPTQLPTGSSLAGVSGGLNAPTSSSHVSSTLPSHLSGTFPSSAPVDLAPVGVVTSLQPDPFLLMNRDGVLSMDSATLSGSVLPGGQELKVMQDDGAKSKSILPSSGNLDNDDMPMLASKALSFSSTMHTQAEDADR</sequence>
<dbReference type="PROSITE" id="PS50811">
    <property type="entry name" value="WRKY"/>
    <property type="match status" value="2"/>
</dbReference>
<keyword evidence="9" id="KW-1185">Reference proteome</keyword>
<dbReference type="PANTHER" id="PTHR31221:SF193">
    <property type="entry name" value="WRKY TRANSCRIPTION FACTOR PROTEIN 1-RELATED"/>
    <property type="match status" value="1"/>
</dbReference>
<comment type="subcellular location">
    <subcellularLocation>
        <location evidence="1">Nucleus</location>
    </subcellularLocation>
</comment>
<dbReference type="InterPro" id="IPR036576">
    <property type="entry name" value="WRKY_dom_sf"/>
</dbReference>
<dbReference type="InterPro" id="IPR044810">
    <property type="entry name" value="WRKY_plant"/>
</dbReference>
<reference evidence="8" key="1">
    <citation type="submission" date="2022-03" db="EMBL/GenBank/DDBJ databases">
        <title>Draft genome sequence of Aduncisulcus paluster, a free-living microaerophilic Fornicata.</title>
        <authorList>
            <person name="Yuyama I."/>
            <person name="Kume K."/>
            <person name="Tamura T."/>
            <person name="Inagaki Y."/>
            <person name="Hashimoto T."/>
        </authorList>
    </citation>
    <scope>NUCLEOTIDE SEQUENCE</scope>
    <source>
        <strain evidence="8">NY0171</strain>
    </source>
</reference>
<feature type="region of interest" description="Disordered" evidence="6">
    <location>
        <begin position="580"/>
        <end position="602"/>
    </location>
</feature>
<feature type="domain" description="WRKY" evidence="7">
    <location>
        <begin position="188"/>
        <end position="243"/>
    </location>
</feature>
<accession>A0ABQ5KRS3</accession>
<keyword evidence="3" id="KW-0238">DNA-binding</keyword>
<dbReference type="PANTHER" id="PTHR31221">
    <property type="entry name" value="WRKY TRANSCRIPTION FACTOR PROTEIN 1-RELATED"/>
    <property type="match status" value="1"/>
</dbReference>
<keyword evidence="5" id="KW-0539">Nucleus</keyword>
<dbReference type="SUPFAM" id="SSF118290">
    <property type="entry name" value="WRKY DNA-binding domain"/>
    <property type="match status" value="2"/>
</dbReference>
<gene>
    <name evidence="8" type="ORF">ADUPG1_008378</name>
</gene>
<evidence type="ECO:0000256" key="4">
    <source>
        <dbReference type="ARBA" id="ARBA00023163"/>
    </source>
</evidence>
<comment type="caution">
    <text evidence="8">The sequence shown here is derived from an EMBL/GenBank/DDBJ whole genome shotgun (WGS) entry which is preliminary data.</text>
</comment>
<evidence type="ECO:0000313" key="8">
    <source>
        <dbReference type="EMBL" id="GKT35162.1"/>
    </source>
</evidence>
<name>A0ABQ5KRS3_9EUKA</name>
<proteinExistence type="predicted"/>
<keyword evidence="2" id="KW-0805">Transcription regulation</keyword>
<organism evidence="8 9">
    <name type="scientific">Aduncisulcus paluster</name>
    <dbReference type="NCBI Taxonomy" id="2918883"/>
    <lineage>
        <taxon>Eukaryota</taxon>
        <taxon>Metamonada</taxon>
        <taxon>Carpediemonas-like organisms</taxon>
        <taxon>Aduncisulcus</taxon>
    </lineage>
</organism>
<dbReference type="Pfam" id="PF03106">
    <property type="entry name" value="WRKY"/>
    <property type="match status" value="2"/>
</dbReference>
<feature type="region of interest" description="Disordered" evidence="6">
    <location>
        <begin position="789"/>
        <end position="832"/>
    </location>
</feature>
<evidence type="ECO:0000256" key="6">
    <source>
        <dbReference type="SAM" id="MobiDB-lite"/>
    </source>
</evidence>
<dbReference type="EMBL" id="BQXS01010934">
    <property type="protein sequence ID" value="GKT35162.1"/>
    <property type="molecule type" value="Genomic_DNA"/>
</dbReference>
<protein>
    <submittedName>
        <fullName evidence="8">WRKY transcription factor, plant like protein</fullName>
    </submittedName>
</protein>
<evidence type="ECO:0000313" key="9">
    <source>
        <dbReference type="Proteomes" id="UP001057375"/>
    </source>
</evidence>
<dbReference type="SMART" id="SM00774">
    <property type="entry name" value="WRKY"/>
    <property type="match status" value="2"/>
</dbReference>
<evidence type="ECO:0000256" key="3">
    <source>
        <dbReference type="ARBA" id="ARBA00023125"/>
    </source>
</evidence>
<dbReference type="Proteomes" id="UP001057375">
    <property type="component" value="Unassembled WGS sequence"/>
</dbReference>
<dbReference type="InterPro" id="IPR003657">
    <property type="entry name" value="WRKY_dom"/>
</dbReference>